<evidence type="ECO:0000256" key="7">
    <source>
        <dbReference type="RuleBase" id="RU000461"/>
    </source>
</evidence>
<keyword evidence="5 7" id="KW-0408">Iron</keyword>
<dbReference type="InterPro" id="IPR002397">
    <property type="entry name" value="Cyt_P450_B"/>
</dbReference>
<dbReference type="CDD" id="cd11029">
    <property type="entry name" value="CYP107-like"/>
    <property type="match status" value="1"/>
</dbReference>
<organism evidence="8 9">
    <name type="scientific">Saccharomonospora piscinae</name>
    <dbReference type="NCBI Taxonomy" id="687388"/>
    <lineage>
        <taxon>Bacteria</taxon>
        <taxon>Bacillati</taxon>
        <taxon>Actinomycetota</taxon>
        <taxon>Actinomycetes</taxon>
        <taxon>Pseudonocardiales</taxon>
        <taxon>Pseudonocardiaceae</taxon>
        <taxon>Saccharomonospora</taxon>
    </lineage>
</organism>
<keyword evidence="2 7" id="KW-0349">Heme</keyword>
<dbReference type="Proteomes" id="UP000192591">
    <property type="component" value="Unassembled WGS sequence"/>
</dbReference>
<dbReference type="Pfam" id="PF00067">
    <property type="entry name" value="p450"/>
    <property type="match status" value="1"/>
</dbReference>
<proteinExistence type="inferred from homology"/>
<evidence type="ECO:0000256" key="3">
    <source>
        <dbReference type="ARBA" id="ARBA00022723"/>
    </source>
</evidence>
<evidence type="ECO:0000256" key="6">
    <source>
        <dbReference type="ARBA" id="ARBA00023033"/>
    </source>
</evidence>
<gene>
    <name evidence="8" type="ORF">B1813_10280</name>
</gene>
<dbReference type="FunFam" id="1.10.630.10:FF:000018">
    <property type="entry name" value="Cytochrome P450 monooxygenase"/>
    <property type="match status" value="1"/>
</dbReference>
<keyword evidence="4 7" id="KW-0560">Oxidoreductase</keyword>
<dbReference type="EMBL" id="MWIH01000005">
    <property type="protein sequence ID" value="OQO92557.1"/>
    <property type="molecule type" value="Genomic_DNA"/>
</dbReference>
<keyword evidence="3 7" id="KW-0479">Metal-binding</keyword>
<reference evidence="8 9" key="1">
    <citation type="submission" date="2017-02" db="EMBL/GenBank/DDBJ databases">
        <title>Draft genome of Saccharomonospora sp. 154.</title>
        <authorList>
            <person name="Alonso-Carmona G.S."/>
            <person name="De La Haba R."/>
            <person name="Vera-Gargallo B."/>
            <person name="Sandoval-Trujillo A.H."/>
            <person name="Ramirez-Duran N."/>
            <person name="Ventosa A."/>
        </authorList>
    </citation>
    <scope>NUCLEOTIDE SEQUENCE [LARGE SCALE GENOMIC DNA]</scope>
    <source>
        <strain evidence="8 9">LRS4.154</strain>
    </source>
</reference>
<dbReference type="GO" id="GO:0020037">
    <property type="term" value="F:heme binding"/>
    <property type="evidence" value="ECO:0007669"/>
    <property type="project" value="InterPro"/>
</dbReference>
<evidence type="ECO:0000256" key="2">
    <source>
        <dbReference type="ARBA" id="ARBA00022617"/>
    </source>
</evidence>
<dbReference type="PROSITE" id="PS00086">
    <property type="entry name" value="CYTOCHROME_P450"/>
    <property type="match status" value="1"/>
</dbReference>
<evidence type="ECO:0000256" key="5">
    <source>
        <dbReference type="ARBA" id="ARBA00023004"/>
    </source>
</evidence>
<dbReference type="GO" id="GO:0004497">
    <property type="term" value="F:monooxygenase activity"/>
    <property type="evidence" value="ECO:0007669"/>
    <property type="project" value="UniProtKB-KW"/>
</dbReference>
<dbReference type="SUPFAM" id="SSF48264">
    <property type="entry name" value="Cytochrome P450"/>
    <property type="match status" value="1"/>
</dbReference>
<dbReference type="GO" id="GO:0016705">
    <property type="term" value="F:oxidoreductase activity, acting on paired donors, with incorporation or reduction of molecular oxygen"/>
    <property type="evidence" value="ECO:0007669"/>
    <property type="project" value="InterPro"/>
</dbReference>
<accession>A0A1V9A5Z4</accession>
<dbReference type="PANTHER" id="PTHR46696:SF1">
    <property type="entry name" value="CYTOCHROME P450 YJIB-RELATED"/>
    <property type="match status" value="1"/>
</dbReference>
<dbReference type="AlphaFoldDB" id="A0A1V9A5Z4"/>
<dbReference type="InterPro" id="IPR036396">
    <property type="entry name" value="Cyt_P450_sf"/>
</dbReference>
<keyword evidence="9" id="KW-1185">Reference proteome</keyword>
<comment type="caution">
    <text evidence="8">The sequence shown here is derived from an EMBL/GenBank/DDBJ whole genome shotgun (WGS) entry which is preliminary data.</text>
</comment>
<evidence type="ECO:0000256" key="1">
    <source>
        <dbReference type="ARBA" id="ARBA00010617"/>
    </source>
</evidence>
<dbReference type="PANTHER" id="PTHR46696">
    <property type="entry name" value="P450, PUTATIVE (EUROFUNG)-RELATED"/>
    <property type="match status" value="1"/>
</dbReference>
<dbReference type="InterPro" id="IPR017972">
    <property type="entry name" value="Cyt_P450_CS"/>
</dbReference>
<sequence>MVDDTIVPAERFGPDFLQDPHSTYSRLRREAPVQRVVLPAGLQAWVVTRYEDVRAALANPGLRKDFRRYPDLFARNTMRNQPGFVHPALVAHMLNMDPPDHVRLRKLVTKAFTLRRIEAMRPRIEEITTDLLDAMAGEERVDLVEAFAFPLPITVICEMIGMPAEDLDGFRSWCNTLISGGEPDEVQHAADATKAYLLELIAKKREEPVEDLFGALVHAREDGDQLTETELVSMVFLLLVAGHETTVSLIASGVLSLLRNPEQFAELRADRSLLPGAIEEFLRYEGPLNMATFRYTNEPTEIGGVEIPADEFVMLALTSANRDEEQFPEPDTLDLRRDTTGHMAFGHGIHYCLGAPLARMEAEIAFNHLLDRFDHIELAATTEGLRWREGVVIRSLEALPVRIG</sequence>
<evidence type="ECO:0000313" key="8">
    <source>
        <dbReference type="EMBL" id="OQO92557.1"/>
    </source>
</evidence>
<dbReference type="InterPro" id="IPR001128">
    <property type="entry name" value="Cyt_P450"/>
</dbReference>
<comment type="similarity">
    <text evidence="1 7">Belongs to the cytochrome P450 family.</text>
</comment>
<evidence type="ECO:0000256" key="4">
    <source>
        <dbReference type="ARBA" id="ARBA00023002"/>
    </source>
</evidence>
<evidence type="ECO:0000313" key="9">
    <source>
        <dbReference type="Proteomes" id="UP000192591"/>
    </source>
</evidence>
<name>A0A1V9A5Z4_SACPI</name>
<dbReference type="Gene3D" id="1.10.630.10">
    <property type="entry name" value="Cytochrome P450"/>
    <property type="match status" value="1"/>
</dbReference>
<dbReference type="RefSeq" id="WP_081191604.1">
    <property type="nucleotide sequence ID" value="NZ_MWIH01000005.1"/>
</dbReference>
<protein>
    <submittedName>
        <fullName evidence="8">Cytochrome</fullName>
    </submittedName>
</protein>
<dbReference type="GO" id="GO:0005506">
    <property type="term" value="F:iron ion binding"/>
    <property type="evidence" value="ECO:0007669"/>
    <property type="project" value="InterPro"/>
</dbReference>
<dbReference type="PRINTS" id="PR00359">
    <property type="entry name" value="BP450"/>
</dbReference>
<keyword evidence="6 7" id="KW-0503">Monooxygenase</keyword>
<dbReference type="STRING" id="1962155.B1813_10280"/>